<comment type="caution">
    <text evidence="2">The sequence shown here is derived from an EMBL/GenBank/DDBJ whole genome shotgun (WGS) entry which is preliminary data.</text>
</comment>
<dbReference type="PANTHER" id="PTHR43649">
    <property type="entry name" value="ARABINOSE-BINDING PROTEIN-RELATED"/>
    <property type="match status" value="1"/>
</dbReference>
<evidence type="ECO:0000313" key="3">
    <source>
        <dbReference type="Proteomes" id="UP000549971"/>
    </source>
</evidence>
<evidence type="ECO:0000313" key="2">
    <source>
        <dbReference type="EMBL" id="MBB5833703.1"/>
    </source>
</evidence>
<sequence length="444" mass="48635">MRPKARLRPRSTAAVLACSLTLLVGACGGNTDQPGSASRDSAGDGPRVELTIATFNEFGYGDLYREYEAAHPNVKITERRAATVDEHIKNLETNLASGSGMADIEAMEVSWIYKYLAKADKFVDLRDYGAGDLTKRWLDWKVAGATAPGGKIIGYGTDIGPEAICYRRDLFAKAGLPTDRAEVAKLFPDWASYFSYGRRFKAKVPNSAWYDSASLTWDAMRNQLIEAYYSNQDRYLGEDNELLHKTWNQIVAGSEDGLSAKLPTWSDAWTKAFRTDAFATMACPGWLLGVIQDNAGTFGKGKWDVADVFPGGGGNWGGSYLTVPVQSGQPAEAAKLAAWLTAPEQQIKVFKKVGSFPSTVDAYDAEQVKSQVNAYFNNAPVGQIFINRANNVILKQHKGPRDGEINQVFSKALERVDQGKQSPSAAWKQALREAEKAANARMNN</sequence>
<keyword evidence="3" id="KW-1185">Reference proteome</keyword>
<dbReference type="Pfam" id="PF13416">
    <property type="entry name" value="SBP_bac_8"/>
    <property type="match status" value="1"/>
</dbReference>
<accession>A0A7W9MSA7</accession>
<proteinExistence type="predicted"/>
<dbReference type="Proteomes" id="UP000549971">
    <property type="component" value="Unassembled WGS sequence"/>
</dbReference>
<feature type="chain" id="PRO_5039586294" evidence="1">
    <location>
        <begin position="27"/>
        <end position="444"/>
    </location>
</feature>
<dbReference type="EMBL" id="JACHMY010000001">
    <property type="protein sequence ID" value="MBB5833703.1"/>
    <property type="molecule type" value="Genomic_DNA"/>
</dbReference>
<dbReference type="InterPro" id="IPR050490">
    <property type="entry name" value="Bact_solute-bd_prot1"/>
</dbReference>
<gene>
    <name evidence="2" type="ORF">HDA39_000437</name>
</gene>
<reference evidence="2 3" key="1">
    <citation type="submission" date="2020-08" db="EMBL/GenBank/DDBJ databases">
        <title>Sequencing the genomes of 1000 actinobacteria strains.</title>
        <authorList>
            <person name="Klenk H.-P."/>
        </authorList>
    </citation>
    <scope>NUCLEOTIDE SEQUENCE [LARGE SCALE GENOMIC DNA]</scope>
    <source>
        <strain evidence="2 3">DSM 28967</strain>
    </source>
</reference>
<dbReference type="PANTHER" id="PTHR43649:SF32">
    <property type="entry name" value="SUGAR BINDING SECRETED PROTEIN"/>
    <property type="match status" value="1"/>
</dbReference>
<dbReference type="Gene3D" id="3.40.190.10">
    <property type="entry name" value="Periplasmic binding protein-like II"/>
    <property type="match status" value="1"/>
</dbReference>
<dbReference type="PROSITE" id="PS51257">
    <property type="entry name" value="PROKAR_LIPOPROTEIN"/>
    <property type="match status" value="1"/>
</dbReference>
<organism evidence="2 3">
    <name type="scientific">Kribbella italica</name>
    <dbReference type="NCBI Taxonomy" id="1540520"/>
    <lineage>
        <taxon>Bacteria</taxon>
        <taxon>Bacillati</taxon>
        <taxon>Actinomycetota</taxon>
        <taxon>Actinomycetes</taxon>
        <taxon>Propionibacteriales</taxon>
        <taxon>Kribbellaceae</taxon>
        <taxon>Kribbella</taxon>
    </lineage>
</organism>
<keyword evidence="1" id="KW-0732">Signal</keyword>
<protein>
    <submittedName>
        <fullName evidence="2">Cellobiose transport system substrate-binding protein</fullName>
    </submittedName>
</protein>
<feature type="signal peptide" evidence="1">
    <location>
        <begin position="1"/>
        <end position="26"/>
    </location>
</feature>
<dbReference type="RefSeq" id="WP_184793565.1">
    <property type="nucleotide sequence ID" value="NZ_JACHMY010000001.1"/>
</dbReference>
<evidence type="ECO:0000256" key="1">
    <source>
        <dbReference type="SAM" id="SignalP"/>
    </source>
</evidence>
<dbReference type="AlphaFoldDB" id="A0A7W9MSA7"/>
<name>A0A7W9MSA7_9ACTN</name>
<dbReference type="InterPro" id="IPR006059">
    <property type="entry name" value="SBP"/>
</dbReference>
<dbReference type="SUPFAM" id="SSF53850">
    <property type="entry name" value="Periplasmic binding protein-like II"/>
    <property type="match status" value="1"/>
</dbReference>